<evidence type="ECO:0000256" key="4">
    <source>
        <dbReference type="ARBA" id="ARBA00023212"/>
    </source>
</evidence>
<keyword evidence="4" id="KW-0206">Cytoskeleton</keyword>
<dbReference type="STRING" id="7739.C3YXT5"/>
<sequence>MTESGGGWLASTVGRAAFITGDLASIGYELQMHVRNMLLVSVLGTELLEKGKVTAPLTSFFDEVNPPHFQSCSRPIVAAKPLEDHPVLKVLQKVVRMQPRRGQRDKSTSLQSPSWLFPIRELWDSRTANVVFWAIKEQLDTLEPQVRSAHERKGAAISQVAPSERKNIENAMSNLKVEWDKVNKDYVDRYSRFKKSLAHWQQFHCDMRDLTSWLNEAERTVQDTKAPGGDLDLEKARAAQKKLQDGIEKHRKQVEGLNANGQEIVEQCTSIDATLLREKLDGLNRRWRVLCAEVNDRKERHYKRLNEQMNTKETGPYQP</sequence>
<evidence type="ECO:0000256" key="2">
    <source>
        <dbReference type="ARBA" id="ARBA00022490"/>
    </source>
</evidence>
<dbReference type="InterPro" id="IPR050774">
    <property type="entry name" value="KCMF1/Dystrophin"/>
</dbReference>
<name>C3YXT5_BRAFL</name>
<accession>C3YXT5</accession>
<dbReference type="InterPro" id="IPR002017">
    <property type="entry name" value="Spectrin_repeat"/>
</dbReference>
<gene>
    <name evidence="6" type="ORF">BRAFLDRAFT_90092</name>
</gene>
<feature type="coiled-coil region" evidence="5">
    <location>
        <begin position="233"/>
        <end position="267"/>
    </location>
</feature>
<dbReference type="Pfam" id="PF00435">
    <property type="entry name" value="Spectrin"/>
    <property type="match status" value="1"/>
</dbReference>
<evidence type="ECO:0000256" key="1">
    <source>
        <dbReference type="ARBA" id="ARBA00004496"/>
    </source>
</evidence>
<dbReference type="SUPFAM" id="SSF46966">
    <property type="entry name" value="Spectrin repeat"/>
    <property type="match status" value="1"/>
</dbReference>
<dbReference type="InterPro" id="IPR018159">
    <property type="entry name" value="Spectrin/alpha-actinin"/>
</dbReference>
<dbReference type="CDD" id="cd00176">
    <property type="entry name" value="SPEC"/>
    <property type="match status" value="1"/>
</dbReference>
<dbReference type="Gene3D" id="1.20.58.60">
    <property type="match status" value="1"/>
</dbReference>
<dbReference type="InParanoid" id="C3YXT5"/>
<keyword evidence="2" id="KW-0963">Cytoplasm</keyword>
<dbReference type="eggNOG" id="KOG4286">
    <property type="taxonomic scope" value="Eukaryota"/>
</dbReference>
<dbReference type="PANTHER" id="PTHR12268:SF14">
    <property type="entry name" value="DYSTROPHIN-1"/>
    <property type="match status" value="1"/>
</dbReference>
<dbReference type="PANTHER" id="PTHR12268">
    <property type="entry name" value="E3 UBIQUITIN-PROTEIN LIGASE KCMF1"/>
    <property type="match status" value="1"/>
</dbReference>
<evidence type="ECO:0000256" key="3">
    <source>
        <dbReference type="ARBA" id="ARBA00022837"/>
    </source>
</evidence>
<proteinExistence type="predicted"/>
<reference evidence="6" key="1">
    <citation type="journal article" date="2008" name="Nature">
        <title>The amphioxus genome and the evolution of the chordate karyotype.</title>
        <authorList>
            <consortium name="US DOE Joint Genome Institute (JGI-PGF)"/>
            <person name="Putnam N.H."/>
            <person name="Butts T."/>
            <person name="Ferrier D.E.K."/>
            <person name="Furlong R.F."/>
            <person name="Hellsten U."/>
            <person name="Kawashima T."/>
            <person name="Robinson-Rechavi M."/>
            <person name="Shoguchi E."/>
            <person name="Terry A."/>
            <person name="Yu J.-K."/>
            <person name="Benito-Gutierrez E.L."/>
            <person name="Dubchak I."/>
            <person name="Garcia-Fernandez J."/>
            <person name="Gibson-Brown J.J."/>
            <person name="Grigoriev I.V."/>
            <person name="Horton A.C."/>
            <person name="de Jong P.J."/>
            <person name="Jurka J."/>
            <person name="Kapitonov V.V."/>
            <person name="Kohara Y."/>
            <person name="Kuroki Y."/>
            <person name="Lindquist E."/>
            <person name="Lucas S."/>
            <person name="Osoegawa K."/>
            <person name="Pennacchio L.A."/>
            <person name="Salamov A.A."/>
            <person name="Satou Y."/>
            <person name="Sauka-Spengler T."/>
            <person name="Schmutz J."/>
            <person name="Shin-I T."/>
            <person name="Toyoda A."/>
            <person name="Bronner-Fraser M."/>
            <person name="Fujiyama A."/>
            <person name="Holland L.Z."/>
            <person name="Holland P.W.H."/>
            <person name="Satoh N."/>
            <person name="Rokhsar D.S."/>
        </authorList>
    </citation>
    <scope>NUCLEOTIDE SEQUENCE [LARGE SCALE GENOMIC DNA]</scope>
    <source>
        <strain evidence="6">S238N-H82</strain>
        <tissue evidence="6">Testes</tissue>
    </source>
</reference>
<organism>
    <name type="scientific">Branchiostoma floridae</name>
    <name type="common">Florida lancelet</name>
    <name type="synonym">Amphioxus</name>
    <dbReference type="NCBI Taxonomy" id="7739"/>
    <lineage>
        <taxon>Eukaryota</taxon>
        <taxon>Metazoa</taxon>
        <taxon>Chordata</taxon>
        <taxon>Cephalochordata</taxon>
        <taxon>Leptocardii</taxon>
        <taxon>Amphioxiformes</taxon>
        <taxon>Branchiostomatidae</taxon>
        <taxon>Branchiostoma</taxon>
    </lineage>
</organism>
<dbReference type="SMART" id="SM00150">
    <property type="entry name" value="SPEC"/>
    <property type="match status" value="1"/>
</dbReference>
<keyword evidence="3" id="KW-0106">Calcium</keyword>
<evidence type="ECO:0000256" key="5">
    <source>
        <dbReference type="SAM" id="Coils"/>
    </source>
</evidence>
<protein>
    <recommendedName>
        <fullName evidence="7">Dystrophin</fullName>
    </recommendedName>
</protein>
<evidence type="ECO:0008006" key="7">
    <source>
        <dbReference type="Google" id="ProtNLM"/>
    </source>
</evidence>
<dbReference type="AlphaFoldDB" id="C3YXT5"/>
<comment type="subcellular location">
    <subcellularLocation>
        <location evidence="1">Cytoplasm</location>
    </subcellularLocation>
</comment>
<keyword evidence="5" id="KW-0175">Coiled coil</keyword>
<dbReference type="EMBL" id="GG666563">
    <property type="protein sequence ID" value="EEN54894.1"/>
    <property type="molecule type" value="Genomic_DNA"/>
</dbReference>
<evidence type="ECO:0000313" key="6">
    <source>
        <dbReference type="EMBL" id="EEN54894.1"/>
    </source>
</evidence>